<feature type="region of interest" description="Disordered" evidence="1">
    <location>
        <begin position="267"/>
        <end position="286"/>
    </location>
</feature>
<dbReference type="OrthoDB" id="5410752at2759"/>
<keyword evidence="4" id="KW-1185">Reference proteome</keyword>
<gene>
    <name evidence="3" type="ORF">VE01_00207</name>
</gene>
<feature type="compositionally biased region" description="Basic and acidic residues" evidence="1">
    <location>
        <begin position="232"/>
        <end position="241"/>
    </location>
</feature>
<feature type="region of interest" description="Disordered" evidence="1">
    <location>
        <begin position="232"/>
        <end position="252"/>
    </location>
</feature>
<organism evidence="3 4">
    <name type="scientific">Pseudogymnoascus verrucosus</name>
    <dbReference type="NCBI Taxonomy" id="342668"/>
    <lineage>
        <taxon>Eukaryota</taxon>
        <taxon>Fungi</taxon>
        <taxon>Dikarya</taxon>
        <taxon>Ascomycota</taxon>
        <taxon>Pezizomycotina</taxon>
        <taxon>Leotiomycetes</taxon>
        <taxon>Thelebolales</taxon>
        <taxon>Thelebolaceae</taxon>
        <taxon>Pseudogymnoascus</taxon>
    </lineage>
</organism>
<feature type="compositionally biased region" description="Basic and acidic residues" evidence="1">
    <location>
        <begin position="33"/>
        <end position="43"/>
    </location>
</feature>
<protein>
    <recommendedName>
        <fullName evidence="2">DUF8035 domain-containing protein</fullName>
    </recommendedName>
</protein>
<feature type="region of interest" description="Disordered" evidence="1">
    <location>
        <begin position="1"/>
        <end position="43"/>
    </location>
</feature>
<evidence type="ECO:0000313" key="4">
    <source>
        <dbReference type="Proteomes" id="UP000091956"/>
    </source>
</evidence>
<feature type="compositionally biased region" description="Basic and acidic residues" evidence="1">
    <location>
        <begin position="1"/>
        <end position="14"/>
    </location>
</feature>
<feature type="region of interest" description="Disordered" evidence="1">
    <location>
        <begin position="75"/>
        <end position="94"/>
    </location>
</feature>
<dbReference type="EMBL" id="KV460206">
    <property type="protein sequence ID" value="OBU01685.1"/>
    <property type="molecule type" value="Genomic_DNA"/>
</dbReference>
<feature type="compositionally biased region" description="Basic and acidic residues" evidence="1">
    <location>
        <begin position="110"/>
        <end position="151"/>
    </location>
</feature>
<dbReference type="GeneID" id="28833593"/>
<name>A0A2P2SXZ4_9PEZI</name>
<feature type="region of interest" description="Disordered" evidence="1">
    <location>
        <begin position="190"/>
        <end position="214"/>
    </location>
</feature>
<evidence type="ECO:0000256" key="1">
    <source>
        <dbReference type="SAM" id="MobiDB-lite"/>
    </source>
</evidence>
<sequence>MAGRRDDYDDRDYQRGPPRGAPVQLAERPAPLRSRDLEDLWRRPAAEERDRQVAFLQDDYGRVDDQPLVLRERKVETFRRHTPPRARSPSMERVRTRIVDEPEVYRRERFVERERERSPSPLYDRERLPSPIRERERTSVRVVERERERRRSPSSSPEPRARMPREPPIIRAPPIHQEIITHHRHIDHGYQPVAVPTPPPRLRPQRSRGDIRETEIDIVTGPGDTDVEIHRSQQRRYRDGRPQFADDDGIYERDRERDRLRARTDIRRSVSSARDARDPRDRRIRPNDREADYYARKTDERAYIGEAYNGATKKWEIIDVPPGTERVRMDGVGGGSQEVTWQKYNGVRRSKFIPERDSMGSYDRERERERDIRMEMGRGGMRREREMDGERDTLEISIDRKRVSRPVAEPRNRFGDLWTEITKDLVIREAIEEMGYDYEETEYFFYVFRYLKYEDVVELVDLSDDIVQDRRNRIREIAWEREQPRPREREREMLTIEASRSRAEPMYDDDRTGGEIVFDTPRRSTRVYY</sequence>
<evidence type="ECO:0000313" key="3">
    <source>
        <dbReference type="EMBL" id="OBU01685.1"/>
    </source>
</evidence>
<evidence type="ECO:0000259" key="2">
    <source>
        <dbReference type="Pfam" id="PF26118"/>
    </source>
</evidence>
<feature type="domain" description="DUF8035" evidence="2">
    <location>
        <begin position="416"/>
        <end position="466"/>
    </location>
</feature>
<reference evidence="3 4" key="1">
    <citation type="submission" date="2016-03" db="EMBL/GenBank/DDBJ databases">
        <title>Comparative genomics of Pseudogymnoascus destructans, the fungus causing white-nose syndrome of bats.</title>
        <authorList>
            <person name="Palmer J.M."/>
            <person name="Drees K.P."/>
            <person name="Foster J.T."/>
            <person name="Lindner D.L."/>
        </authorList>
    </citation>
    <scope>NUCLEOTIDE SEQUENCE [LARGE SCALE GENOMIC DNA]</scope>
    <source>
        <strain evidence="3 4">UAMH 10579</strain>
    </source>
</reference>
<feature type="region of interest" description="Disordered" evidence="1">
    <location>
        <begin position="110"/>
        <end position="171"/>
    </location>
</feature>
<dbReference type="STRING" id="342668.A0A2P2SXZ4"/>
<dbReference type="RefSeq" id="XP_018135417.1">
    <property type="nucleotide sequence ID" value="XM_018269739.2"/>
</dbReference>
<dbReference type="Pfam" id="PF26118">
    <property type="entry name" value="DUF8035"/>
    <property type="match status" value="1"/>
</dbReference>
<dbReference type="AlphaFoldDB" id="A0A2P2SXZ4"/>
<accession>A0A2P2SXZ4</accession>
<dbReference type="InterPro" id="IPR058348">
    <property type="entry name" value="DUF8035"/>
</dbReference>
<dbReference type="Proteomes" id="UP000091956">
    <property type="component" value="Unassembled WGS sequence"/>
</dbReference>
<reference evidence="4" key="2">
    <citation type="journal article" date="2018" name="Nat. Commun.">
        <title>Extreme sensitivity to ultraviolet light in the fungal pathogen causing white-nose syndrome of bats.</title>
        <authorList>
            <person name="Palmer J.M."/>
            <person name="Drees K.P."/>
            <person name="Foster J.T."/>
            <person name="Lindner D.L."/>
        </authorList>
    </citation>
    <scope>NUCLEOTIDE SEQUENCE [LARGE SCALE GENOMIC DNA]</scope>
    <source>
        <strain evidence="4">UAMH 10579</strain>
    </source>
</reference>
<proteinExistence type="predicted"/>